<keyword evidence="2" id="KW-1185">Reference proteome</keyword>
<proteinExistence type="predicted"/>
<gene>
    <name evidence="1" type="ORF">EYF80_045726</name>
</gene>
<protein>
    <submittedName>
        <fullName evidence="1">Uncharacterized protein</fullName>
    </submittedName>
</protein>
<dbReference type="EMBL" id="SRLO01000925">
    <property type="protein sequence ID" value="TNN44069.1"/>
    <property type="molecule type" value="Genomic_DNA"/>
</dbReference>
<comment type="caution">
    <text evidence="1">The sequence shown here is derived from an EMBL/GenBank/DDBJ whole genome shotgun (WGS) entry which is preliminary data.</text>
</comment>
<sequence length="272" mass="29206">MSAISCRIPSRASQYRSISALSSDSVGSIMRVPATGHDMAQEMGRMALEPQGAALMVPSELLALTACMGTTGWLGRKGASSLAHLGVHVGAVQVHLASVLVDEITYVSDLLLKHAEGGRCLEVCHVDVAVLVHLHHLDLHAGHLSAGRVGAVGRLGDQADLEATGGISTWKNKKSRERHRLELYICPLALVCNRPAEVLLQLSEENLVAVRLIQRHEGVDVGKLPPGLQLNREDQPVEDLVHQDVFGRHAAADLQSIEEHLTVQTVSCPLQA</sequence>
<dbReference type="Proteomes" id="UP000314294">
    <property type="component" value="Unassembled WGS sequence"/>
</dbReference>
<evidence type="ECO:0000313" key="2">
    <source>
        <dbReference type="Proteomes" id="UP000314294"/>
    </source>
</evidence>
<name>A0A4Z2FSD2_9TELE</name>
<evidence type="ECO:0000313" key="1">
    <source>
        <dbReference type="EMBL" id="TNN44069.1"/>
    </source>
</evidence>
<accession>A0A4Z2FSD2</accession>
<reference evidence="1 2" key="1">
    <citation type="submission" date="2019-03" db="EMBL/GenBank/DDBJ databases">
        <title>First draft genome of Liparis tanakae, snailfish: a comprehensive survey of snailfish specific genes.</title>
        <authorList>
            <person name="Kim W."/>
            <person name="Song I."/>
            <person name="Jeong J.-H."/>
            <person name="Kim D."/>
            <person name="Kim S."/>
            <person name="Ryu S."/>
            <person name="Song J.Y."/>
            <person name="Lee S.K."/>
        </authorList>
    </citation>
    <scope>NUCLEOTIDE SEQUENCE [LARGE SCALE GENOMIC DNA]</scope>
    <source>
        <tissue evidence="1">Muscle</tissue>
    </source>
</reference>
<dbReference type="AlphaFoldDB" id="A0A4Z2FSD2"/>
<organism evidence="1 2">
    <name type="scientific">Liparis tanakae</name>
    <name type="common">Tanaka's snailfish</name>
    <dbReference type="NCBI Taxonomy" id="230148"/>
    <lineage>
        <taxon>Eukaryota</taxon>
        <taxon>Metazoa</taxon>
        <taxon>Chordata</taxon>
        <taxon>Craniata</taxon>
        <taxon>Vertebrata</taxon>
        <taxon>Euteleostomi</taxon>
        <taxon>Actinopterygii</taxon>
        <taxon>Neopterygii</taxon>
        <taxon>Teleostei</taxon>
        <taxon>Neoteleostei</taxon>
        <taxon>Acanthomorphata</taxon>
        <taxon>Eupercaria</taxon>
        <taxon>Perciformes</taxon>
        <taxon>Cottioidei</taxon>
        <taxon>Cottales</taxon>
        <taxon>Liparidae</taxon>
        <taxon>Liparis</taxon>
    </lineage>
</organism>